<reference evidence="1 2" key="1">
    <citation type="submission" date="2010-12" db="EMBL/GenBank/DDBJ databases">
        <authorList>
            <person name="Muzny D."/>
            <person name="Qin X."/>
            <person name="Deng J."/>
            <person name="Jiang H."/>
            <person name="Liu Y."/>
            <person name="Qu J."/>
            <person name="Song X.-Z."/>
            <person name="Zhang L."/>
            <person name="Thornton R."/>
            <person name="Coyle M."/>
            <person name="Francisco L."/>
            <person name="Jackson L."/>
            <person name="Javaid M."/>
            <person name="Korchina V."/>
            <person name="Kovar C."/>
            <person name="Mata R."/>
            <person name="Mathew T."/>
            <person name="Ngo R."/>
            <person name="Nguyen L."/>
            <person name="Nguyen N."/>
            <person name="Okwuonu G."/>
            <person name="Ongeri F."/>
            <person name="Pham C."/>
            <person name="Simmons D."/>
            <person name="Wilczek-Boney K."/>
            <person name="Hale W."/>
            <person name="Jakkamsetti A."/>
            <person name="Pham P."/>
            <person name="Ruth R."/>
            <person name="San Lucas F."/>
            <person name="Warren J."/>
            <person name="Zhang J."/>
            <person name="Zhao Z."/>
            <person name="Zhou C."/>
            <person name="Zhu D."/>
            <person name="Lee S."/>
            <person name="Bess C."/>
            <person name="Blankenburg K."/>
            <person name="Forbes L."/>
            <person name="Fu Q."/>
            <person name="Gubbala S."/>
            <person name="Hirani K."/>
            <person name="Jayaseelan J.C."/>
            <person name="Lara F."/>
            <person name="Munidasa M."/>
            <person name="Palculict T."/>
            <person name="Patil S."/>
            <person name="Pu L.-L."/>
            <person name="Saada N."/>
            <person name="Tang L."/>
            <person name="Weissenberger G."/>
            <person name="Zhu Y."/>
            <person name="Hemphill L."/>
            <person name="Shang Y."/>
            <person name="Youmans B."/>
            <person name="Ayvaz T."/>
            <person name="Ross M."/>
            <person name="Santibanez J."/>
            <person name="Aqrawi P."/>
            <person name="Gross S."/>
            <person name="Joshi V."/>
            <person name="Fowler G."/>
            <person name="Nazareth L."/>
            <person name="Reid J."/>
            <person name="Worley K."/>
            <person name="Petrosino J."/>
            <person name="Highlander S."/>
            <person name="Gibbs R."/>
        </authorList>
    </citation>
    <scope>NUCLEOTIDE SEQUENCE [LARGE SCALE GENOMIC DNA]</scope>
    <source>
        <strain evidence="2">DSM 15952 / CCUG 50447 / LMG 22039 / TP 1.5</strain>
    </source>
</reference>
<comment type="caution">
    <text evidence="1">The sequence shown here is derived from an EMBL/GenBank/DDBJ whole genome shotgun (WGS) entry which is preliminary data.</text>
</comment>
<dbReference type="AlphaFoldDB" id="E6LGD5"/>
<organism evidence="1 2">
    <name type="scientific">Enterococcus italicus (strain DSM 15952 / CCUG 50447 / LMG 22039 / TP 1.5)</name>
    <dbReference type="NCBI Taxonomy" id="888064"/>
    <lineage>
        <taxon>Bacteria</taxon>
        <taxon>Bacillati</taxon>
        <taxon>Bacillota</taxon>
        <taxon>Bacilli</taxon>
        <taxon>Lactobacillales</taxon>
        <taxon>Enterococcaceae</taxon>
        <taxon>Enterococcus</taxon>
    </lineage>
</organism>
<keyword evidence="2" id="KW-1185">Reference proteome</keyword>
<evidence type="ECO:0000313" key="2">
    <source>
        <dbReference type="Proteomes" id="UP000010296"/>
    </source>
</evidence>
<dbReference type="HOGENOM" id="CLU_3183348_0_0_9"/>
<protein>
    <submittedName>
        <fullName evidence="1">Uncharacterized protein</fullName>
    </submittedName>
</protein>
<accession>E6LGD5</accession>
<evidence type="ECO:0000313" key="1">
    <source>
        <dbReference type="EMBL" id="EFU73699.1"/>
    </source>
</evidence>
<proteinExistence type="predicted"/>
<sequence>MDTIFGQQKIISGFLLKEYSYFITSFLDLSKLLKSLIYQRLFYFLS</sequence>
<name>E6LGD5_ENTI1</name>
<dbReference type="STRING" id="888064.HMPREF9088_1425"/>
<dbReference type="PATRIC" id="fig|888064.11.peg.391"/>
<dbReference type="EMBL" id="AEPV01000060">
    <property type="protein sequence ID" value="EFU73699.1"/>
    <property type="molecule type" value="Genomic_DNA"/>
</dbReference>
<gene>
    <name evidence="1" type="ORF">HMPREF9088_1425</name>
</gene>
<dbReference type="Proteomes" id="UP000010296">
    <property type="component" value="Unassembled WGS sequence"/>
</dbReference>